<keyword evidence="3" id="KW-1185">Reference proteome</keyword>
<name>A0A8R7R8U3_TRIUA</name>
<evidence type="ECO:0000313" key="3">
    <source>
        <dbReference type="Proteomes" id="UP000015106"/>
    </source>
</evidence>
<evidence type="ECO:0000313" key="2">
    <source>
        <dbReference type="EnsemblPlants" id="TuG1812S0001862500.01.T01"/>
    </source>
</evidence>
<accession>A0A8R7R8U3</accession>
<dbReference type="AlphaFoldDB" id="A0A8R7R8U3"/>
<dbReference type="EnsemblPlants" id="TuG1812S0001862500.01.T01">
    <property type="protein sequence ID" value="TuG1812S0001862500.01.T01"/>
    <property type="gene ID" value="TuG1812S0001862500.01"/>
</dbReference>
<sequence>EESGEVTDGERHGGGDGGDEGLPAVQSEVLAVGKHAAVLQVPPLILRLPPPRRPEEVLRAQGGRPAVRRQVLRLLRRRGPRHRRLRHRIPPLLRRPRVISQPTTSTLACSSPLKQTQCSVTLYNQQSKHPVSHLDCVYKSGFRI</sequence>
<reference evidence="3" key="1">
    <citation type="journal article" date="2013" name="Nature">
        <title>Draft genome of the wheat A-genome progenitor Triticum urartu.</title>
        <authorList>
            <person name="Ling H.Q."/>
            <person name="Zhao S."/>
            <person name="Liu D."/>
            <person name="Wang J."/>
            <person name="Sun H."/>
            <person name="Zhang C."/>
            <person name="Fan H."/>
            <person name="Li D."/>
            <person name="Dong L."/>
            <person name="Tao Y."/>
            <person name="Gao C."/>
            <person name="Wu H."/>
            <person name="Li Y."/>
            <person name="Cui Y."/>
            <person name="Guo X."/>
            <person name="Zheng S."/>
            <person name="Wang B."/>
            <person name="Yu K."/>
            <person name="Liang Q."/>
            <person name="Yang W."/>
            <person name="Lou X."/>
            <person name="Chen J."/>
            <person name="Feng M."/>
            <person name="Jian J."/>
            <person name="Zhang X."/>
            <person name="Luo G."/>
            <person name="Jiang Y."/>
            <person name="Liu J."/>
            <person name="Wang Z."/>
            <person name="Sha Y."/>
            <person name="Zhang B."/>
            <person name="Wu H."/>
            <person name="Tang D."/>
            <person name="Shen Q."/>
            <person name="Xue P."/>
            <person name="Zou S."/>
            <person name="Wang X."/>
            <person name="Liu X."/>
            <person name="Wang F."/>
            <person name="Yang Y."/>
            <person name="An X."/>
            <person name="Dong Z."/>
            <person name="Zhang K."/>
            <person name="Zhang X."/>
            <person name="Luo M.C."/>
            <person name="Dvorak J."/>
            <person name="Tong Y."/>
            <person name="Wang J."/>
            <person name="Yang H."/>
            <person name="Li Z."/>
            <person name="Wang D."/>
            <person name="Zhang A."/>
            <person name="Wang J."/>
        </authorList>
    </citation>
    <scope>NUCLEOTIDE SEQUENCE</scope>
    <source>
        <strain evidence="3">cv. G1812</strain>
    </source>
</reference>
<feature type="region of interest" description="Disordered" evidence="1">
    <location>
        <begin position="1"/>
        <end position="27"/>
    </location>
</feature>
<reference evidence="2" key="2">
    <citation type="submission" date="2022-06" db="UniProtKB">
        <authorList>
            <consortium name="EnsemblPlants"/>
        </authorList>
    </citation>
    <scope>IDENTIFICATION</scope>
</reference>
<protein>
    <submittedName>
        <fullName evidence="2">Uncharacterized protein</fullName>
    </submittedName>
</protein>
<organism evidence="2 3">
    <name type="scientific">Triticum urartu</name>
    <name type="common">Red wild einkorn</name>
    <name type="synonym">Crithodium urartu</name>
    <dbReference type="NCBI Taxonomy" id="4572"/>
    <lineage>
        <taxon>Eukaryota</taxon>
        <taxon>Viridiplantae</taxon>
        <taxon>Streptophyta</taxon>
        <taxon>Embryophyta</taxon>
        <taxon>Tracheophyta</taxon>
        <taxon>Spermatophyta</taxon>
        <taxon>Magnoliopsida</taxon>
        <taxon>Liliopsida</taxon>
        <taxon>Poales</taxon>
        <taxon>Poaceae</taxon>
        <taxon>BOP clade</taxon>
        <taxon>Pooideae</taxon>
        <taxon>Triticodae</taxon>
        <taxon>Triticeae</taxon>
        <taxon>Triticinae</taxon>
        <taxon>Triticum</taxon>
    </lineage>
</organism>
<evidence type="ECO:0000256" key="1">
    <source>
        <dbReference type="SAM" id="MobiDB-lite"/>
    </source>
</evidence>
<dbReference type="Gramene" id="TuG1812S0001862500.01.T01">
    <property type="protein sequence ID" value="TuG1812S0001862500.01.T01"/>
    <property type="gene ID" value="TuG1812S0001862500.01"/>
</dbReference>
<dbReference type="Proteomes" id="UP000015106">
    <property type="component" value="Unassembled WGS sequence"/>
</dbReference>
<proteinExistence type="predicted"/>